<dbReference type="AlphaFoldDB" id="A0A5M3YVM1"/>
<feature type="compositionally biased region" description="Polar residues" evidence="1">
    <location>
        <begin position="53"/>
        <end position="63"/>
    </location>
</feature>
<feature type="region of interest" description="Disordered" evidence="1">
    <location>
        <begin position="39"/>
        <end position="63"/>
    </location>
</feature>
<dbReference type="Proteomes" id="UP000452235">
    <property type="component" value="Unassembled WGS sequence"/>
</dbReference>
<accession>A0A5M3YVM1</accession>
<feature type="chain" id="PRO_5043837221" evidence="2">
    <location>
        <begin position="21"/>
        <end position="106"/>
    </location>
</feature>
<reference evidence="3 4" key="1">
    <citation type="submission" date="2020-01" db="EMBL/GenBank/DDBJ databases">
        <title>Aspergillus terreus IFO 6365 whole genome shotgun sequence.</title>
        <authorList>
            <person name="Kanamasa S."/>
            <person name="Takahashi H."/>
        </authorList>
    </citation>
    <scope>NUCLEOTIDE SEQUENCE [LARGE SCALE GENOMIC DNA]</scope>
    <source>
        <strain evidence="3 4">IFO 6365</strain>
    </source>
</reference>
<feature type="signal peptide" evidence="2">
    <location>
        <begin position="1"/>
        <end position="20"/>
    </location>
</feature>
<dbReference type="VEuPathDB" id="FungiDB:ATEG_00374"/>
<evidence type="ECO:0000256" key="1">
    <source>
        <dbReference type="SAM" id="MobiDB-lite"/>
    </source>
</evidence>
<dbReference type="EMBL" id="BLJY01000003">
    <property type="protein sequence ID" value="GFF14306.1"/>
    <property type="molecule type" value="Genomic_DNA"/>
</dbReference>
<sequence>MHLNNIAIGAIVALSSTAVAVPSSSGKFHLEKIQVPGRRTTGNRNWPKIMSPNKANGTAHSPASTDYRPDGVCSQLCGVAAQTCVVALPNDEDFCYDTYVQCDSRC</sequence>
<name>A0A5M3YVM1_ASPTE</name>
<protein>
    <submittedName>
        <fullName evidence="3">Uncharacterized protein</fullName>
    </submittedName>
</protein>
<gene>
    <name evidence="3" type="ORF">ATEIFO6365_0003037200</name>
</gene>
<evidence type="ECO:0000256" key="2">
    <source>
        <dbReference type="SAM" id="SignalP"/>
    </source>
</evidence>
<dbReference type="OrthoDB" id="4477950at2759"/>
<comment type="caution">
    <text evidence="3">The sequence shown here is derived from an EMBL/GenBank/DDBJ whole genome shotgun (WGS) entry which is preliminary data.</text>
</comment>
<evidence type="ECO:0000313" key="4">
    <source>
        <dbReference type="Proteomes" id="UP000452235"/>
    </source>
</evidence>
<evidence type="ECO:0000313" key="3">
    <source>
        <dbReference type="EMBL" id="GFF14306.1"/>
    </source>
</evidence>
<proteinExistence type="predicted"/>
<keyword evidence="2" id="KW-0732">Signal</keyword>
<keyword evidence="4" id="KW-1185">Reference proteome</keyword>
<organism evidence="3 4">
    <name type="scientific">Aspergillus terreus</name>
    <dbReference type="NCBI Taxonomy" id="33178"/>
    <lineage>
        <taxon>Eukaryota</taxon>
        <taxon>Fungi</taxon>
        <taxon>Dikarya</taxon>
        <taxon>Ascomycota</taxon>
        <taxon>Pezizomycotina</taxon>
        <taxon>Eurotiomycetes</taxon>
        <taxon>Eurotiomycetidae</taxon>
        <taxon>Eurotiales</taxon>
        <taxon>Aspergillaceae</taxon>
        <taxon>Aspergillus</taxon>
        <taxon>Aspergillus subgen. Circumdati</taxon>
    </lineage>
</organism>